<dbReference type="Proteomes" id="UP001567538">
    <property type="component" value="Unassembled WGS sequence"/>
</dbReference>
<name>A0ABD1HL17_SALDI</name>
<accession>A0ABD1HL17</accession>
<gene>
    <name evidence="1" type="ORF">AAHA92_12422</name>
</gene>
<dbReference type="EMBL" id="JBEAFC010000005">
    <property type="protein sequence ID" value="KAL1556857.1"/>
    <property type="molecule type" value="Genomic_DNA"/>
</dbReference>
<sequence>MIQLHLQRDPLHHLLISSPKPIHDLNLDVALKGPLILVILFKDHVRGFNFYFYPAVIELEQRKFRWSI</sequence>
<evidence type="ECO:0000313" key="2">
    <source>
        <dbReference type="Proteomes" id="UP001567538"/>
    </source>
</evidence>
<comment type="caution">
    <text evidence="1">The sequence shown here is derived from an EMBL/GenBank/DDBJ whole genome shotgun (WGS) entry which is preliminary data.</text>
</comment>
<dbReference type="AlphaFoldDB" id="A0ABD1HL17"/>
<evidence type="ECO:0000313" key="1">
    <source>
        <dbReference type="EMBL" id="KAL1556857.1"/>
    </source>
</evidence>
<proteinExistence type="predicted"/>
<keyword evidence="2" id="KW-1185">Reference proteome</keyword>
<protein>
    <submittedName>
        <fullName evidence="1">Uncharacterized protein</fullName>
    </submittedName>
</protein>
<reference evidence="1 2" key="1">
    <citation type="submission" date="2024-06" db="EMBL/GenBank/DDBJ databases">
        <title>A chromosome level genome sequence of Diviner's sage (Salvia divinorum).</title>
        <authorList>
            <person name="Ford S.A."/>
            <person name="Ro D.-K."/>
            <person name="Ness R.W."/>
            <person name="Phillips M.A."/>
        </authorList>
    </citation>
    <scope>NUCLEOTIDE SEQUENCE [LARGE SCALE GENOMIC DNA]</scope>
    <source>
        <strain evidence="1">SAF-2024a</strain>
        <tissue evidence="1">Leaf</tissue>
    </source>
</reference>
<organism evidence="1 2">
    <name type="scientific">Salvia divinorum</name>
    <name type="common">Maria pastora</name>
    <name type="synonym">Diviner's sage</name>
    <dbReference type="NCBI Taxonomy" id="28513"/>
    <lineage>
        <taxon>Eukaryota</taxon>
        <taxon>Viridiplantae</taxon>
        <taxon>Streptophyta</taxon>
        <taxon>Embryophyta</taxon>
        <taxon>Tracheophyta</taxon>
        <taxon>Spermatophyta</taxon>
        <taxon>Magnoliopsida</taxon>
        <taxon>eudicotyledons</taxon>
        <taxon>Gunneridae</taxon>
        <taxon>Pentapetalae</taxon>
        <taxon>asterids</taxon>
        <taxon>lamiids</taxon>
        <taxon>Lamiales</taxon>
        <taxon>Lamiaceae</taxon>
        <taxon>Nepetoideae</taxon>
        <taxon>Mentheae</taxon>
        <taxon>Salviinae</taxon>
        <taxon>Salvia</taxon>
        <taxon>Salvia subgen. Calosphace</taxon>
    </lineage>
</organism>